<feature type="domain" description="Methyltransferase type 12" evidence="2">
    <location>
        <begin position="165"/>
        <end position="270"/>
    </location>
</feature>
<evidence type="ECO:0000256" key="1">
    <source>
        <dbReference type="SAM" id="MobiDB-lite"/>
    </source>
</evidence>
<feature type="domain" description="DUF8157" evidence="3">
    <location>
        <begin position="4"/>
        <end position="55"/>
    </location>
</feature>
<dbReference type="STRING" id="1238424.J07HQW1_03498"/>
<name>U1PMI0_9EURY</name>
<feature type="compositionally biased region" description="Polar residues" evidence="1">
    <location>
        <begin position="378"/>
        <end position="389"/>
    </location>
</feature>
<dbReference type="EMBL" id="KE356560">
    <property type="protein sequence ID" value="ERG93436.1"/>
    <property type="molecule type" value="Genomic_DNA"/>
</dbReference>
<feature type="compositionally biased region" description="Polar residues" evidence="1">
    <location>
        <begin position="466"/>
        <end position="478"/>
    </location>
</feature>
<dbReference type="Pfam" id="PF08242">
    <property type="entry name" value="Methyltransf_12"/>
    <property type="match status" value="1"/>
</dbReference>
<protein>
    <submittedName>
        <fullName evidence="5">Putative S-adenosylmethionine-dependent methyltransferase involved in bacterial cell division</fullName>
    </submittedName>
</protein>
<dbReference type="InterPro" id="IPR058470">
    <property type="entry name" value="DUF8157_N"/>
</dbReference>
<dbReference type="GO" id="GO:0032259">
    <property type="term" value="P:methylation"/>
    <property type="evidence" value="ECO:0007669"/>
    <property type="project" value="UniProtKB-KW"/>
</dbReference>
<feature type="region of interest" description="Disordered" evidence="1">
    <location>
        <begin position="349"/>
        <end position="395"/>
    </location>
</feature>
<evidence type="ECO:0000259" key="4">
    <source>
        <dbReference type="Pfam" id="PF26487"/>
    </source>
</evidence>
<evidence type="ECO:0000259" key="2">
    <source>
        <dbReference type="Pfam" id="PF08242"/>
    </source>
</evidence>
<proteinExistence type="predicted"/>
<dbReference type="Gene3D" id="3.40.50.150">
    <property type="entry name" value="Vaccinia Virus protein VP39"/>
    <property type="match status" value="1"/>
</dbReference>
<dbReference type="GO" id="GO:0051301">
    <property type="term" value="P:cell division"/>
    <property type="evidence" value="ECO:0007669"/>
    <property type="project" value="UniProtKB-KW"/>
</dbReference>
<gene>
    <name evidence="5" type="ORF">J07HQW1_03498</name>
</gene>
<accession>U1PMI0</accession>
<keyword evidence="5" id="KW-0808">Transferase</keyword>
<evidence type="ECO:0000313" key="6">
    <source>
        <dbReference type="Proteomes" id="UP000030649"/>
    </source>
</evidence>
<sequence length="545" mass="60908">MIDREAVRTNAKYLRNVRPIDPDEIYEYIEDQPHPAVVRETLREEAFELGLRERADGTFVPASTDPIPDPMWQPDMLPRRYDDVIADHLVERFGPEWYHGDSGAMLRSTIRRLKRDYYQQNPVEYDQTVALGYAIYHFADYYAAIGYVLDDLLEQGCLSETLRILDVGAGVGGPAVGIHDYLPESSLVEYHAVEPSAGVNILTDILAETRRNFRTTIHHESAESFDPTRIGSADNERPFDLVLCANVLSELNDPSVVAKQYLSAVATDGSFIGLAPADKHTSIRLRAIERMLTGDVSTEPPFGHEDQQIPSDIVSDLSTVETPDQRIDATVYAPTLRLWSEKTPADRGWSFDRRPMITAPPTQQRLDDAPREAGESEMATSEQTHNNSEAAGDGTFRNETVQFSYTIIRRDGTTRAPVSANPRRHAAMEAMETHVTNRIDLLGVKLSHDLTTSPTQKLNQHRRGQGYSNAQPSHNNDNPVFKIGDGSQTTDNYAVITVEDTLTESLLTAEYGAVLAFENVLCLWNDDEDAYNLVIDDESVVDVIA</sequence>
<dbReference type="Pfam" id="PF26487">
    <property type="entry name" value="DUF8157_C"/>
    <property type="match status" value="1"/>
</dbReference>
<dbReference type="Proteomes" id="UP000030649">
    <property type="component" value="Unassembled WGS sequence"/>
</dbReference>
<evidence type="ECO:0000313" key="5">
    <source>
        <dbReference type="EMBL" id="ERG93436.1"/>
    </source>
</evidence>
<feature type="region of interest" description="Disordered" evidence="1">
    <location>
        <begin position="452"/>
        <end position="484"/>
    </location>
</feature>
<feature type="domain" description="DUF8157" evidence="4">
    <location>
        <begin position="430"/>
        <end position="543"/>
    </location>
</feature>
<dbReference type="InterPro" id="IPR013217">
    <property type="entry name" value="Methyltransf_12"/>
</dbReference>
<dbReference type="AlphaFoldDB" id="U1PMI0"/>
<dbReference type="InterPro" id="IPR058959">
    <property type="entry name" value="DUF8157_C"/>
</dbReference>
<dbReference type="InterPro" id="IPR029063">
    <property type="entry name" value="SAM-dependent_MTases_sf"/>
</dbReference>
<organism evidence="5 6">
    <name type="scientific">Haloquadratum walsbyi J07HQW1</name>
    <dbReference type="NCBI Taxonomy" id="1238424"/>
    <lineage>
        <taxon>Archaea</taxon>
        <taxon>Methanobacteriati</taxon>
        <taxon>Methanobacteriota</taxon>
        <taxon>Stenosarchaea group</taxon>
        <taxon>Halobacteria</taxon>
        <taxon>Halobacteriales</taxon>
        <taxon>Haloferacaceae</taxon>
        <taxon>Haloquadratum</taxon>
    </lineage>
</organism>
<keyword evidence="5" id="KW-0132">Cell division</keyword>
<evidence type="ECO:0000259" key="3">
    <source>
        <dbReference type="Pfam" id="PF26486"/>
    </source>
</evidence>
<dbReference type="HOGENOM" id="CLU_559761_0_0_2"/>
<keyword evidence="5" id="KW-0489">Methyltransferase</keyword>
<keyword evidence="5" id="KW-0131">Cell cycle</keyword>
<dbReference type="Pfam" id="PF26486">
    <property type="entry name" value="DUF8157"/>
    <property type="match status" value="1"/>
</dbReference>
<feature type="compositionally biased region" description="Basic and acidic residues" evidence="1">
    <location>
        <begin position="365"/>
        <end position="374"/>
    </location>
</feature>
<dbReference type="SUPFAM" id="SSF53335">
    <property type="entry name" value="S-adenosyl-L-methionine-dependent methyltransferases"/>
    <property type="match status" value="1"/>
</dbReference>
<reference evidence="5 6" key="1">
    <citation type="journal article" date="2013" name="PLoS ONE">
        <title>Assembly-driven community genomics of a hypersaline microbial ecosystem.</title>
        <authorList>
            <person name="Podell S."/>
            <person name="Ugalde J.A."/>
            <person name="Narasingarao P."/>
            <person name="Banfield J.F."/>
            <person name="Heidelberg K.B."/>
            <person name="Allen E.E."/>
        </authorList>
    </citation>
    <scope>NUCLEOTIDE SEQUENCE [LARGE SCALE GENOMIC DNA]</scope>
    <source>
        <strain evidence="6">J07HQW1</strain>
    </source>
</reference>
<dbReference type="GO" id="GO:0008168">
    <property type="term" value="F:methyltransferase activity"/>
    <property type="evidence" value="ECO:0007669"/>
    <property type="project" value="UniProtKB-KW"/>
</dbReference>